<sequence>MEGIVRLAAGRWDGLGSRDANSREAAMENIRQDVMSRAEKIGPVCGVPRTPGSPARSPDDLNDMLARLLMLSRRCPHADVRERSDCVLRSVQYQSSHSRALLRLGAEINGGAAGRQPEDRKVIRVLSVC</sequence>
<dbReference type="EMBL" id="AHAT01009280">
    <property type="status" value="NOT_ANNOTATED_CDS"/>
    <property type="molecule type" value="Genomic_DNA"/>
</dbReference>
<dbReference type="AlphaFoldDB" id="W5NIQ8"/>
<reference evidence="1" key="3">
    <citation type="submission" date="2025-09" db="UniProtKB">
        <authorList>
            <consortium name="Ensembl"/>
        </authorList>
    </citation>
    <scope>IDENTIFICATION</scope>
</reference>
<dbReference type="Ensembl" id="ENSLOCT00000020552.1">
    <property type="protein sequence ID" value="ENSLOCP00000020517.1"/>
    <property type="gene ID" value="ENSLOCG00000016608.1"/>
</dbReference>
<protein>
    <submittedName>
        <fullName evidence="1">Uncharacterized protein</fullName>
    </submittedName>
</protein>
<dbReference type="OMA" id="VRERSDC"/>
<dbReference type="Proteomes" id="UP000018468">
    <property type="component" value="Linkage group LG1"/>
</dbReference>
<dbReference type="EMBL" id="AHAT01009279">
    <property type="status" value="NOT_ANNOTATED_CDS"/>
    <property type="molecule type" value="Genomic_DNA"/>
</dbReference>
<dbReference type="eggNOG" id="KOG3746">
    <property type="taxonomic scope" value="Eukaryota"/>
</dbReference>
<dbReference type="InParanoid" id="W5NIQ8"/>
<evidence type="ECO:0000313" key="2">
    <source>
        <dbReference type="Proteomes" id="UP000018468"/>
    </source>
</evidence>
<keyword evidence="2" id="KW-1185">Reference proteome</keyword>
<accession>W5NIQ8</accession>
<dbReference type="HOGENOM" id="CLU_1948126_0_0_1"/>
<reference evidence="2" key="1">
    <citation type="submission" date="2011-12" db="EMBL/GenBank/DDBJ databases">
        <title>The Draft Genome of Lepisosteus oculatus.</title>
        <authorList>
            <consortium name="The Broad Institute Genome Assembly &amp; Analysis Group"/>
            <consortium name="Computational R&amp;D Group"/>
            <consortium name="and Sequencing Platform"/>
            <person name="Di Palma F."/>
            <person name="Alfoldi J."/>
            <person name="Johnson J."/>
            <person name="Berlin A."/>
            <person name="Gnerre S."/>
            <person name="Jaffe D."/>
            <person name="MacCallum I."/>
            <person name="Young S."/>
            <person name="Walker B.J."/>
            <person name="Lander E.S."/>
            <person name="Lindblad-Toh K."/>
        </authorList>
    </citation>
    <scope>NUCLEOTIDE SEQUENCE [LARGE SCALE GENOMIC DNA]</scope>
</reference>
<dbReference type="STRING" id="7918.ENSLOCP00000020517"/>
<dbReference type="EMBL" id="AHAT01009276">
    <property type="status" value="NOT_ANNOTATED_CDS"/>
    <property type="molecule type" value="Genomic_DNA"/>
</dbReference>
<name>W5NIQ8_LEPOC</name>
<reference evidence="1" key="2">
    <citation type="submission" date="2025-08" db="UniProtKB">
        <authorList>
            <consortium name="Ensembl"/>
        </authorList>
    </citation>
    <scope>IDENTIFICATION</scope>
</reference>
<dbReference type="EMBL" id="AHAT01009277">
    <property type="status" value="NOT_ANNOTATED_CDS"/>
    <property type="molecule type" value="Genomic_DNA"/>
</dbReference>
<dbReference type="GeneTree" id="ENSGT01120000277942"/>
<dbReference type="EMBL" id="AHAT01009278">
    <property type="status" value="NOT_ANNOTATED_CDS"/>
    <property type="molecule type" value="Genomic_DNA"/>
</dbReference>
<evidence type="ECO:0000313" key="1">
    <source>
        <dbReference type="Ensembl" id="ENSLOCP00000020517.1"/>
    </source>
</evidence>
<proteinExistence type="predicted"/>
<dbReference type="Bgee" id="ENSLOCG00000016608">
    <property type="expression patterns" value="Expressed in muscle tissue and 6 other cell types or tissues"/>
</dbReference>
<organism evidence="1 2">
    <name type="scientific">Lepisosteus oculatus</name>
    <name type="common">Spotted gar</name>
    <dbReference type="NCBI Taxonomy" id="7918"/>
    <lineage>
        <taxon>Eukaryota</taxon>
        <taxon>Metazoa</taxon>
        <taxon>Chordata</taxon>
        <taxon>Craniata</taxon>
        <taxon>Vertebrata</taxon>
        <taxon>Euteleostomi</taxon>
        <taxon>Actinopterygii</taxon>
        <taxon>Neopterygii</taxon>
        <taxon>Holostei</taxon>
        <taxon>Semionotiformes</taxon>
        <taxon>Lepisosteidae</taxon>
        <taxon>Lepisosteus</taxon>
    </lineage>
</organism>